<proteinExistence type="predicted"/>
<accession>L2GKF4</accession>
<gene>
    <name evidence="1" type="ORF">VICG_01882</name>
</gene>
<dbReference type="GeneID" id="19882592"/>
<dbReference type="HOGENOM" id="CLU_066256_0_0_1"/>
<dbReference type="OrthoDB" id="446723at2759"/>
<dbReference type="PANTHER" id="PTHR12277">
    <property type="entry name" value="ALPHA/BETA HYDROLASE DOMAIN-CONTAINING PROTEIN"/>
    <property type="match status" value="1"/>
</dbReference>
<dbReference type="SUPFAM" id="SSF53474">
    <property type="entry name" value="alpha/beta-Hydrolases"/>
    <property type="match status" value="1"/>
</dbReference>
<protein>
    <recommendedName>
        <fullName evidence="3">Serine aminopeptidase S33 domain-containing protein</fullName>
    </recommendedName>
</protein>
<dbReference type="AlphaFoldDB" id="L2GKF4"/>
<dbReference type="PANTHER" id="PTHR12277:SF81">
    <property type="entry name" value="PROTEIN ABHD13"/>
    <property type="match status" value="1"/>
</dbReference>
<dbReference type="EMBL" id="JH370150">
    <property type="protein sequence ID" value="ELA41089.1"/>
    <property type="molecule type" value="Genomic_DNA"/>
</dbReference>
<dbReference type="VEuPathDB" id="MicrosporidiaDB:VICG_01882"/>
<dbReference type="InParanoid" id="L2GKF4"/>
<evidence type="ECO:0000313" key="2">
    <source>
        <dbReference type="Proteomes" id="UP000011082"/>
    </source>
</evidence>
<name>L2GKF4_VITCO</name>
<reference evidence="2" key="1">
    <citation type="submission" date="2011-05" db="EMBL/GenBank/DDBJ databases">
        <title>The genome sequence of Vittaforma corneae strain ATCC 50505.</title>
        <authorList>
            <consortium name="The Broad Institute Genome Sequencing Platform"/>
            <person name="Cuomo C."/>
            <person name="Didier E."/>
            <person name="Bowers L."/>
            <person name="Young S.K."/>
            <person name="Zeng Q."/>
            <person name="Gargeya S."/>
            <person name="Fitzgerald M."/>
            <person name="Haas B."/>
            <person name="Abouelleil A."/>
            <person name="Alvarado L."/>
            <person name="Arachchi H.M."/>
            <person name="Berlin A."/>
            <person name="Chapman S.B."/>
            <person name="Gearin G."/>
            <person name="Goldberg J."/>
            <person name="Griggs A."/>
            <person name="Gujja S."/>
            <person name="Hansen M."/>
            <person name="Heiman D."/>
            <person name="Howarth C."/>
            <person name="Larimer J."/>
            <person name="Lui A."/>
            <person name="MacDonald P.J.P."/>
            <person name="McCowen C."/>
            <person name="Montmayeur A."/>
            <person name="Murphy C."/>
            <person name="Neiman D."/>
            <person name="Pearson M."/>
            <person name="Priest M."/>
            <person name="Roberts A."/>
            <person name="Saif S."/>
            <person name="Shea T."/>
            <person name="Sisk P."/>
            <person name="Stolte C."/>
            <person name="Sykes S."/>
            <person name="Wortman J."/>
            <person name="Nusbaum C."/>
            <person name="Birren B."/>
        </authorList>
    </citation>
    <scope>NUCLEOTIDE SEQUENCE [LARGE SCALE GENOMIC DNA]</scope>
    <source>
        <strain evidence="2">ATCC 50505</strain>
    </source>
</reference>
<dbReference type="InterPro" id="IPR029058">
    <property type="entry name" value="AB_hydrolase_fold"/>
</dbReference>
<dbReference type="Proteomes" id="UP000011082">
    <property type="component" value="Unassembled WGS sequence"/>
</dbReference>
<evidence type="ECO:0008006" key="3">
    <source>
        <dbReference type="Google" id="ProtNLM"/>
    </source>
</evidence>
<dbReference type="STRING" id="993615.L2GKF4"/>
<dbReference type="RefSeq" id="XP_007605327.1">
    <property type="nucleotide sequence ID" value="XM_007605265.1"/>
</dbReference>
<dbReference type="Gene3D" id="3.40.50.1820">
    <property type="entry name" value="alpha/beta hydrolase"/>
    <property type="match status" value="1"/>
</dbReference>
<evidence type="ECO:0000313" key="1">
    <source>
        <dbReference type="EMBL" id="ELA41089.1"/>
    </source>
</evidence>
<sequence length="268" mass="31117">MAIWIKKLIKDLFLKIPNKPPSYYSRLSIENIKLLTQDKQTIWGLLIKADDVTPKTKFFVVCHGKGIDRVDAADLAKLRKHKDKDACFLMIDYREFGGSTGEFIVKNVNYDLDAAIKYLKETFEAEKISIIGHSLGTGVIIEYCRYLVDQECEFFPENVYCFSSFTTLFDCLMNFRIYRMLMRLFPSIRILLPGDFEYNNAMHIGNIRCKIYLFHGKLDPLVPCDHSIQLSILSNNCYLKITENDNHDSIFGSEECWEIILNGIEEPY</sequence>
<dbReference type="OMA" id="ITENDNH"/>
<organism evidence="1 2">
    <name type="scientific">Vittaforma corneae (strain ATCC 50505)</name>
    <name type="common">Microsporidian parasite</name>
    <name type="synonym">Nosema corneum</name>
    <dbReference type="NCBI Taxonomy" id="993615"/>
    <lineage>
        <taxon>Eukaryota</taxon>
        <taxon>Fungi</taxon>
        <taxon>Fungi incertae sedis</taxon>
        <taxon>Microsporidia</taxon>
        <taxon>Nosematidae</taxon>
        <taxon>Vittaforma</taxon>
    </lineage>
</organism>
<keyword evidence="2" id="KW-1185">Reference proteome</keyword>